<keyword evidence="5" id="KW-1185">Reference proteome</keyword>
<dbReference type="EMBL" id="CP002455">
    <property type="protein sequence ID" value="ADX67645.1"/>
    <property type="molecule type" value="Genomic_DNA"/>
</dbReference>
<feature type="chain" id="PRO_5003257794" description="Secretion system C-terminal sorting domain-containing protein" evidence="2">
    <location>
        <begin position="19"/>
        <end position="302"/>
    </location>
</feature>
<keyword evidence="1 2" id="KW-0732">Signal</keyword>
<evidence type="ECO:0000313" key="4">
    <source>
        <dbReference type="EMBL" id="ADX67645.1"/>
    </source>
</evidence>
<dbReference type="InterPro" id="IPR013320">
    <property type="entry name" value="ConA-like_dom_sf"/>
</dbReference>
<dbReference type="OrthoDB" id="1467680at2"/>
<dbReference type="InterPro" id="IPR026444">
    <property type="entry name" value="Secre_tail"/>
</dbReference>
<name>F0P1L7_WEEVC</name>
<proteinExistence type="predicted"/>
<reference evidence="4 5" key="1">
    <citation type="journal article" date="2011" name="Stand. Genomic Sci.">
        <title>Complete genome sequence of Weeksella virosa type strain (9751).</title>
        <authorList>
            <person name="Lang E."/>
            <person name="Teshima H."/>
            <person name="Lucas S."/>
            <person name="Lapidus A."/>
            <person name="Hammon N."/>
            <person name="Deshpande S."/>
            <person name="Nolan M."/>
            <person name="Cheng J.F."/>
            <person name="Pitluck S."/>
            <person name="Liolios K."/>
            <person name="Pagani I."/>
            <person name="Mikhailova N."/>
            <person name="Ivanova N."/>
            <person name="Mavromatis K."/>
            <person name="Pati A."/>
            <person name="Tapia R."/>
            <person name="Han C."/>
            <person name="Goodwin L."/>
            <person name="Chen A."/>
            <person name="Palaniappan K."/>
            <person name="Land M."/>
            <person name="Hauser L."/>
            <person name="Chang Y.J."/>
            <person name="Jeffries C.D."/>
            <person name="Brambilla E.M."/>
            <person name="Kopitz M."/>
            <person name="Rohde M."/>
            <person name="Goker M."/>
            <person name="Tindall B.J."/>
            <person name="Detter J.C."/>
            <person name="Woyke T."/>
            <person name="Bristow J."/>
            <person name="Eisen J.A."/>
            <person name="Markowitz V."/>
            <person name="Hugenholtz P."/>
            <person name="Klenk H.P."/>
            <person name="Kyrpides N.C."/>
        </authorList>
    </citation>
    <scope>NUCLEOTIDE SEQUENCE [LARGE SCALE GENOMIC DNA]</scope>
    <source>
        <strain evidence="5">ATCC 43766 / DSM 16922 / JCM 21250 / NBRC 16016 / NCTC 11634 / CL345/78</strain>
    </source>
</reference>
<dbReference type="Gene3D" id="2.60.120.200">
    <property type="match status" value="1"/>
</dbReference>
<evidence type="ECO:0000313" key="5">
    <source>
        <dbReference type="Proteomes" id="UP000008641"/>
    </source>
</evidence>
<gene>
    <name evidence="4" type="ordered locus">Weevi_0934</name>
</gene>
<dbReference type="RefSeq" id="WP_013598035.1">
    <property type="nucleotide sequence ID" value="NC_015144.1"/>
</dbReference>
<organism evidence="4 5">
    <name type="scientific">Weeksella virosa (strain ATCC 43766 / DSM 16922 / JCM 21250 / CCUG 30538 / CDC 9751 / IAM 14551 / NBRC 16016 / NCTC 11634 / CL345/78)</name>
    <dbReference type="NCBI Taxonomy" id="865938"/>
    <lineage>
        <taxon>Bacteria</taxon>
        <taxon>Pseudomonadati</taxon>
        <taxon>Bacteroidota</taxon>
        <taxon>Flavobacteriia</taxon>
        <taxon>Flavobacteriales</taxon>
        <taxon>Weeksellaceae</taxon>
        <taxon>Weeksella</taxon>
    </lineage>
</organism>
<evidence type="ECO:0000256" key="1">
    <source>
        <dbReference type="ARBA" id="ARBA00022729"/>
    </source>
</evidence>
<dbReference type="AlphaFoldDB" id="F0P1L7"/>
<dbReference type="Proteomes" id="UP000008641">
    <property type="component" value="Chromosome"/>
</dbReference>
<feature type="signal peptide" evidence="2">
    <location>
        <begin position="1"/>
        <end position="18"/>
    </location>
</feature>
<dbReference type="KEGG" id="wvi:Weevi_0934"/>
<sequence length="302" mass="33769">MKHFYAVLAFLFANLLTAQYYSFEQSENFNLGPVNEQNGWTVTKLDDGNPSLKQVVTEEKAKTGIRSLKIDYDPNASFQPLLIMGAFKAIDQPLDKSNFTISFSANIGVSPGNASSDFGYQAGSRADGRLVNEIYFFYDGRIIILENAGEESNNKVIGNWSPHTWYDFKIVGDGDRVKYYLNGDLVHTGRILFNIDEIRFTHNNYSGFAYIDDVNITHSSMAVHDVAYSNETFLTPNPVSDFATIKIQSKVDMLSIFDLSGKKVIEVKPTSNTVDLSNLKAGIYYAVLKSGDTIVKQKIIKK</sequence>
<dbReference type="GO" id="GO:0004553">
    <property type="term" value="F:hydrolase activity, hydrolyzing O-glycosyl compounds"/>
    <property type="evidence" value="ECO:0007669"/>
    <property type="project" value="UniProtKB-ARBA"/>
</dbReference>
<dbReference type="HOGENOM" id="CLU_902131_0_0_10"/>
<dbReference type="eggNOG" id="ENOG502ZYCP">
    <property type="taxonomic scope" value="Bacteria"/>
</dbReference>
<dbReference type="GO" id="GO:0005975">
    <property type="term" value="P:carbohydrate metabolic process"/>
    <property type="evidence" value="ECO:0007669"/>
    <property type="project" value="UniProtKB-ARBA"/>
</dbReference>
<feature type="domain" description="Secretion system C-terminal sorting" evidence="3">
    <location>
        <begin position="236"/>
        <end position="300"/>
    </location>
</feature>
<dbReference type="NCBIfam" id="TIGR04183">
    <property type="entry name" value="Por_Secre_tail"/>
    <property type="match status" value="1"/>
</dbReference>
<protein>
    <recommendedName>
        <fullName evidence="3">Secretion system C-terminal sorting domain-containing protein</fullName>
    </recommendedName>
</protein>
<dbReference type="Pfam" id="PF18962">
    <property type="entry name" value="Por_Secre_tail"/>
    <property type="match status" value="1"/>
</dbReference>
<evidence type="ECO:0000259" key="3">
    <source>
        <dbReference type="Pfam" id="PF18962"/>
    </source>
</evidence>
<evidence type="ECO:0000256" key="2">
    <source>
        <dbReference type="SAM" id="SignalP"/>
    </source>
</evidence>
<accession>F0P1L7</accession>
<reference evidence="5" key="2">
    <citation type="journal article" date="2011" name="Stand. Genomic Sci.">
        <title>Complete genome sequence of Weeksella virosa type strain (9751T).</title>
        <authorList>
            <person name="Lang E."/>
            <person name="Teshima H."/>
            <person name="Lucas S."/>
            <person name="Lapidus A."/>
            <person name="Hammon N."/>
            <person name="Deshpande S."/>
            <person name="Nolan M."/>
            <person name="Cheng J."/>
            <person name="Pitluck S."/>
            <person name="Liolios K."/>
            <person name="Pagani I."/>
            <person name="Mikhailova N."/>
            <person name="Ivanova N."/>
            <person name="Mavromatis K."/>
            <person name="Pati A."/>
            <person name="Tapia R."/>
            <person name="Han C."/>
            <person name="Goodwin L."/>
            <person name="Chen A."/>
            <person name="Palaniappan K."/>
            <person name="Land M."/>
            <person name="Hauser L."/>
            <person name="Chang Y."/>
            <person name="Jeffries C."/>
            <person name="Brambilla E."/>
            <person name="Kopitz M."/>
            <person name="Rohde M."/>
            <person name="Goker M."/>
            <person name="Tindall B."/>
            <person name="Detter J."/>
            <person name="Woyke T."/>
            <person name="Bristow J."/>
            <person name="Eisen J."/>
            <person name="Markowitz V."/>
            <person name="Hugenholtz P."/>
            <person name="Klenk H."/>
            <person name="Kyrpides N."/>
        </authorList>
    </citation>
    <scope>NUCLEOTIDE SEQUENCE [LARGE SCALE GENOMIC DNA]</scope>
    <source>
        <strain evidence="5">ATCC 43766 / DSM 16922 / JCM 21250 / NBRC 16016 / NCTC 11634 / CL345/78</strain>
    </source>
</reference>
<dbReference type="SUPFAM" id="SSF49899">
    <property type="entry name" value="Concanavalin A-like lectins/glucanases"/>
    <property type="match status" value="1"/>
</dbReference>
<dbReference type="STRING" id="865938.Weevi_0934"/>